<evidence type="ECO:0000313" key="2">
    <source>
        <dbReference type="Proteomes" id="UP001498398"/>
    </source>
</evidence>
<evidence type="ECO:0008006" key="3">
    <source>
        <dbReference type="Google" id="ProtNLM"/>
    </source>
</evidence>
<evidence type="ECO:0000313" key="1">
    <source>
        <dbReference type="EMBL" id="KAK7448876.1"/>
    </source>
</evidence>
<keyword evidence="2" id="KW-1185">Reference proteome</keyword>
<sequence length="194" mass="21899">MLTLPALVRLECRCPYVQLELGHTLKDFLIRSRPPLQELNLEAEFFASDEELVHVLTLLPTLTSLTIHTSLINECMRVDSLIESLAFSTTSGSSVLSDLLPHLRTLEMDINVESYGERVLPDPTSMLSMITSRSSRYYVKSGGRTALNTFKFSADIPSQGTRPPAEQWRESFNREFQASLNTLEAGGMFVRWEI</sequence>
<name>A0ABR1J695_9AGAR</name>
<proteinExistence type="predicted"/>
<dbReference type="Proteomes" id="UP001498398">
    <property type="component" value="Unassembled WGS sequence"/>
</dbReference>
<reference evidence="1 2" key="1">
    <citation type="submission" date="2024-01" db="EMBL/GenBank/DDBJ databases">
        <title>A draft genome for the cacao thread blight pathogen Marasmiellus scandens.</title>
        <authorList>
            <person name="Baruah I.K."/>
            <person name="Leung J."/>
            <person name="Bukari Y."/>
            <person name="Amoako-Attah I."/>
            <person name="Meinhardt L.W."/>
            <person name="Bailey B.A."/>
            <person name="Cohen S.P."/>
        </authorList>
    </citation>
    <scope>NUCLEOTIDE SEQUENCE [LARGE SCALE GENOMIC DNA]</scope>
    <source>
        <strain evidence="1 2">GH-19</strain>
    </source>
</reference>
<protein>
    <recommendedName>
        <fullName evidence="3">F-box domain-containing protein</fullName>
    </recommendedName>
</protein>
<dbReference type="EMBL" id="JBANRG010000037">
    <property type="protein sequence ID" value="KAK7448876.1"/>
    <property type="molecule type" value="Genomic_DNA"/>
</dbReference>
<gene>
    <name evidence="1" type="ORF">VKT23_013607</name>
</gene>
<accession>A0ABR1J695</accession>
<organism evidence="1 2">
    <name type="scientific">Marasmiellus scandens</name>
    <dbReference type="NCBI Taxonomy" id="2682957"/>
    <lineage>
        <taxon>Eukaryota</taxon>
        <taxon>Fungi</taxon>
        <taxon>Dikarya</taxon>
        <taxon>Basidiomycota</taxon>
        <taxon>Agaricomycotina</taxon>
        <taxon>Agaricomycetes</taxon>
        <taxon>Agaricomycetidae</taxon>
        <taxon>Agaricales</taxon>
        <taxon>Marasmiineae</taxon>
        <taxon>Omphalotaceae</taxon>
        <taxon>Marasmiellus</taxon>
    </lineage>
</organism>
<comment type="caution">
    <text evidence="1">The sequence shown here is derived from an EMBL/GenBank/DDBJ whole genome shotgun (WGS) entry which is preliminary data.</text>
</comment>